<dbReference type="Gene3D" id="1.10.10.10">
    <property type="entry name" value="Winged helix-like DNA-binding domain superfamily/Winged helix DNA-binding domain"/>
    <property type="match status" value="1"/>
</dbReference>
<accession>A0AAU4K7N9</accession>
<dbReference type="RefSeq" id="WP_328859025.1">
    <property type="nucleotide sequence ID" value="NZ_CP108021.1"/>
</dbReference>
<dbReference type="CDD" id="cd06170">
    <property type="entry name" value="LuxR_C_like"/>
    <property type="match status" value="1"/>
</dbReference>
<evidence type="ECO:0000313" key="2">
    <source>
        <dbReference type="EMBL" id="WUM22091.1"/>
    </source>
</evidence>
<evidence type="ECO:0000259" key="1">
    <source>
        <dbReference type="PROSITE" id="PS50043"/>
    </source>
</evidence>
<dbReference type="AlphaFoldDB" id="A0AAU4K7N9"/>
<reference evidence="2 3" key="1">
    <citation type="submission" date="2022-10" db="EMBL/GenBank/DDBJ databases">
        <title>The complete genomes of actinobacterial strains from the NBC collection.</title>
        <authorList>
            <person name="Joergensen T.S."/>
            <person name="Alvarez Arevalo M."/>
            <person name="Sterndorff E.B."/>
            <person name="Faurdal D."/>
            <person name="Vuksanovic O."/>
            <person name="Mourched A.-S."/>
            <person name="Charusanti P."/>
            <person name="Shaw S."/>
            <person name="Blin K."/>
            <person name="Weber T."/>
        </authorList>
    </citation>
    <scope>NUCLEOTIDE SEQUENCE [LARGE SCALE GENOMIC DNA]</scope>
    <source>
        <strain evidence="2 3">NBC_00319</strain>
    </source>
</reference>
<organism evidence="2 3">
    <name type="scientific">Williamsia herbipolensis</name>
    <dbReference type="NCBI Taxonomy" id="1603258"/>
    <lineage>
        <taxon>Bacteria</taxon>
        <taxon>Bacillati</taxon>
        <taxon>Actinomycetota</taxon>
        <taxon>Actinomycetes</taxon>
        <taxon>Mycobacteriales</taxon>
        <taxon>Nocardiaceae</taxon>
        <taxon>Williamsia</taxon>
    </lineage>
</organism>
<sequence length="841" mass="85410">MIDHAVPGVALAGMPDAQALLRALAADERPVHAGIRATAGGGKSLLLSAIADSHRSAGTVVITSVPAAPDAGTALVVDDAHDLDDTTLARLASIAATGEVTVAVAAEPRDHRPLLRDLFGTLGSHGRVVDLSPVTATGVVERSGRRLSPAVATAIARMSGGNRAAIDAAISAVTTPDGVDTETRSMITVAAEAVSAYHHRTLRRLDRATLGVLTVAAAGSTLDPDTVAQTCDLDIADATSAIDAARGSGFLGDSDTFLDDAAPALAAVVGAHQIAITRTALVRVLLTHNALPLERALAAASDGMVDPALAETLVDHARAARGHRAVTIWSAARAAGADRSVCDRPLAAAALAADDLDAADRIADEALGSEDRATVATGVRIAASVAARRGTYSRAAQLFGWLGSDRAGTDAAAGAVALIAAGDRTSAEEFLSVADHAPPTTDNTAAAQLAAGLLASVTDASATAVGAVLRSMSAATDTQRIEPESAAVVAVLLMLHTGDLAGAASVLARRRTLADGSGDTRADARLLLLDAWTAMAAGDLTRAAARASSVTVGCHRERLLAHALRAGIARRQGDSGALASAWRDAQSAVAEAEADLFALLPLGELRLAAVRCGDADRVAHLAAEVDRLLAALGDPPVWAAAWHWYGVQAAILAGTPDALVPHARALGTAADAHPYAAVLARAGRVWLRVLQGDDADPPLSVDEIDLAAHDLHRIGHGFDGARLAAEGALRVDDTRSATSLLQTARTIGGAPSAGASPGPEAPAVPAPGATGVATLSEREAEIAEKLVLGLTYREIGAALFISAKTVEHHVARIRRRLGSTSRSELLSTLRAAGYGATAAQP</sequence>
<dbReference type="InterPro" id="IPR016032">
    <property type="entry name" value="Sig_transdc_resp-reg_C-effctor"/>
</dbReference>
<keyword evidence="3" id="KW-1185">Reference proteome</keyword>
<dbReference type="InterPro" id="IPR000792">
    <property type="entry name" value="Tscrpt_reg_LuxR_C"/>
</dbReference>
<name>A0AAU4K7N9_9NOCA</name>
<dbReference type="SMART" id="SM00421">
    <property type="entry name" value="HTH_LUXR"/>
    <property type="match status" value="1"/>
</dbReference>
<gene>
    <name evidence="2" type="ORF">OG579_10135</name>
</gene>
<protein>
    <submittedName>
        <fullName evidence="2">Helix-turn-helix transcriptional regulator</fullName>
    </submittedName>
</protein>
<dbReference type="Proteomes" id="UP001432128">
    <property type="component" value="Chromosome"/>
</dbReference>
<proteinExistence type="predicted"/>
<feature type="domain" description="HTH luxR-type" evidence="1">
    <location>
        <begin position="768"/>
        <end position="833"/>
    </location>
</feature>
<evidence type="ECO:0000313" key="3">
    <source>
        <dbReference type="Proteomes" id="UP001432128"/>
    </source>
</evidence>
<dbReference type="PROSITE" id="PS00622">
    <property type="entry name" value="HTH_LUXR_1"/>
    <property type="match status" value="1"/>
</dbReference>
<dbReference type="KEGG" id="whr:OG579_10135"/>
<dbReference type="SUPFAM" id="SSF46894">
    <property type="entry name" value="C-terminal effector domain of the bipartite response regulators"/>
    <property type="match status" value="1"/>
</dbReference>
<dbReference type="Pfam" id="PF00196">
    <property type="entry name" value="GerE"/>
    <property type="match status" value="1"/>
</dbReference>
<dbReference type="GO" id="GO:0006355">
    <property type="term" value="P:regulation of DNA-templated transcription"/>
    <property type="evidence" value="ECO:0007669"/>
    <property type="project" value="InterPro"/>
</dbReference>
<dbReference type="InterPro" id="IPR036388">
    <property type="entry name" value="WH-like_DNA-bd_sf"/>
</dbReference>
<dbReference type="PROSITE" id="PS50043">
    <property type="entry name" value="HTH_LUXR_2"/>
    <property type="match status" value="1"/>
</dbReference>
<dbReference type="PRINTS" id="PR00038">
    <property type="entry name" value="HTHLUXR"/>
</dbReference>
<dbReference type="EMBL" id="CP108021">
    <property type="protein sequence ID" value="WUM22091.1"/>
    <property type="molecule type" value="Genomic_DNA"/>
</dbReference>
<dbReference type="GO" id="GO:0003677">
    <property type="term" value="F:DNA binding"/>
    <property type="evidence" value="ECO:0007669"/>
    <property type="project" value="InterPro"/>
</dbReference>